<dbReference type="AlphaFoldDB" id="A0A7E4WD29"/>
<organism evidence="1 2">
    <name type="scientific">Panagrellus redivivus</name>
    <name type="common">Microworm</name>
    <dbReference type="NCBI Taxonomy" id="6233"/>
    <lineage>
        <taxon>Eukaryota</taxon>
        <taxon>Metazoa</taxon>
        <taxon>Ecdysozoa</taxon>
        <taxon>Nematoda</taxon>
        <taxon>Chromadorea</taxon>
        <taxon>Rhabditida</taxon>
        <taxon>Tylenchina</taxon>
        <taxon>Panagrolaimomorpha</taxon>
        <taxon>Panagrolaimoidea</taxon>
        <taxon>Panagrolaimidae</taxon>
        <taxon>Panagrellus</taxon>
    </lineage>
</organism>
<reference evidence="2" key="2">
    <citation type="submission" date="2020-10" db="UniProtKB">
        <authorList>
            <consortium name="WormBaseParasite"/>
        </authorList>
    </citation>
    <scope>IDENTIFICATION</scope>
</reference>
<evidence type="ECO:0000313" key="1">
    <source>
        <dbReference type="Proteomes" id="UP000492821"/>
    </source>
</evidence>
<protein>
    <submittedName>
        <fullName evidence="2">Transposase</fullName>
    </submittedName>
</protein>
<reference evidence="1" key="1">
    <citation type="journal article" date="2013" name="Genetics">
        <title>The draft genome and transcriptome of Panagrellus redivivus are shaped by the harsh demands of a free-living lifestyle.</title>
        <authorList>
            <person name="Srinivasan J."/>
            <person name="Dillman A.R."/>
            <person name="Macchietto M.G."/>
            <person name="Heikkinen L."/>
            <person name="Lakso M."/>
            <person name="Fracchia K.M."/>
            <person name="Antoshechkin I."/>
            <person name="Mortazavi A."/>
            <person name="Wong G."/>
            <person name="Sternberg P.W."/>
        </authorList>
    </citation>
    <scope>NUCLEOTIDE SEQUENCE [LARGE SCALE GENOMIC DNA]</scope>
    <source>
        <strain evidence="1">MT8872</strain>
    </source>
</reference>
<sequence length="139" mass="16392">MSGDLCEEEWIVIQFLELYNLHYDIKDNRHAKYTHTERQLYRKGLILLRESKYAATMRGNDEYPTQSTDSRRVGIRETHVFDGIVAFEFDFLVVSNNLQGVLCFEVTVDAICYRIYPKVGSKVVFIKFIKRRTKSRNLT</sequence>
<keyword evidence="1" id="KW-1185">Reference proteome</keyword>
<dbReference type="WBParaSite" id="Pan_g9096.t1">
    <property type="protein sequence ID" value="Pan_g9096.t1"/>
    <property type="gene ID" value="Pan_g9096"/>
</dbReference>
<accession>A0A7E4WD29</accession>
<name>A0A7E4WD29_PANRE</name>
<evidence type="ECO:0000313" key="2">
    <source>
        <dbReference type="WBParaSite" id="Pan_g9096.t1"/>
    </source>
</evidence>
<dbReference type="Proteomes" id="UP000492821">
    <property type="component" value="Unassembled WGS sequence"/>
</dbReference>
<proteinExistence type="predicted"/>